<evidence type="ECO:0000313" key="1">
    <source>
        <dbReference type="EMBL" id="CAK5027514.1"/>
    </source>
</evidence>
<dbReference type="Proteomes" id="UP001497535">
    <property type="component" value="Unassembled WGS sequence"/>
</dbReference>
<reference evidence="1" key="1">
    <citation type="submission" date="2023-11" db="EMBL/GenBank/DDBJ databases">
        <authorList>
            <person name="Poullet M."/>
        </authorList>
    </citation>
    <scope>NUCLEOTIDE SEQUENCE</scope>
    <source>
        <strain evidence="1">E1834</strain>
    </source>
</reference>
<protein>
    <submittedName>
        <fullName evidence="1">Uncharacterized protein</fullName>
    </submittedName>
</protein>
<comment type="caution">
    <text evidence="1">The sequence shown here is derived from an EMBL/GenBank/DDBJ whole genome shotgun (WGS) entry which is preliminary data.</text>
</comment>
<proteinExistence type="predicted"/>
<sequence>MKNNNKEIGNVVRKEEEGISKLICQFFVFGILFGVVCSISACSCIFRSRHFNNSQRIFNGINTLEEANLNRLKQIKEPFSLDQPYYLKIDEKGLFYACPLNNKEEIPKLPNYLEACKMPTTTNWALNDIKASPV</sequence>
<organism evidence="1 2">
    <name type="scientific">Meloidogyne enterolobii</name>
    <name type="common">Root-knot nematode worm</name>
    <name type="synonym">Meloidogyne mayaguensis</name>
    <dbReference type="NCBI Taxonomy" id="390850"/>
    <lineage>
        <taxon>Eukaryota</taxon>
        <taxon>Metazoa</taxon>
        <taxon>Ecdysozoa</taxon>
        <taxon>Nematoda</taxon>
        <taxon>Chromadorea</taxon>
        <taxon>Rhabditida</taxon>
        <taxon>Tylenchina</taxon>
        <taxon>Tylenchomorpha</taxon>
        <taxon>Tylenchoidea</taxon>
        <taxon>Meloidogynidae</taxon>
        <taxon>Meloidogyninae</taxon>
        <taxon>Meloidogyne</taxon>
    </lineage>
</organism>
<name>A0ACB0Y227_MELEN</name>
<evidence type="ECO:0000313" key="2">
    <source>
        <dbReference type="Proteomes" id="UP001497535"/>
    </source>
</evidence>
<accession>A0ACB0Y227</accession>
<gene>
    <name evidence="1" type="ORF">MENTE1834_LOCUS6416</name>
</gene>
<dbReference type="EMBL" id="CAVMJV010000004">
    <property type="protein sequence ID" value="CAK5027514.1"/>
    <property type="molecule type" value="Genomic_DNA"/>
</dbReference>
<keyword evidence="2" id="KW-1185">Reference proteome</keyword>